<sequence length="132" mass="14782">CIYQKQGQLMSVATKVGIEINATTLVIVRIDTYGDFQSRSSQMVGVVASINPTCTRYYSHVIEQRGHNDLIAGLKSYMQVLNSVWLLLESWGSTPFCAGDSRDNRQLMNLRADTIIYHTVAHQGIVLEFLVT</sequence>
<comment type="caution">
    <text evidence="1">The sequence shown here is derived from an EMBL/GenBank/DDBJ whole genome shotgun (WGS) entry which is preliminary data.</text>
</comment>
<organism evidence="1 2">
    <name type="scientific">Rotaria magnacalcarata</name>
    <dbReference type="NCBI Taxonomy" id="392030"/>
    <lineage>
        <taxon>Eukaryota</taxon>
        <taxon>Metazoa</taxon>
        <taxon>Spiralia</taxon>
        <taxon>Gnathifera</taxon>
        <taxon>Rotifera</taxon>
        <taxon>Eurotatoria</taxon>
        <taxon>Bdelloidea</taxon>
        <taxon>Philodinida</taxon>
        <taxon>Philodinidae</taxon>
        <taxon>Rotaria</taxon>
    </lineage>
</organism>
<reference evidence="1" key="1">
    <citation type="submission" date="2021-02" db="EMBL/GenBank/DDBJ databases">
        <authorList>
            <person name="Nowell W R."/>
        </authorList>
    </citation>
    <scope>NUCLEOTIDE SEQUENCE</scope>
</reference>
<proteinExistence type="predicted"/>
<evidence type="ECO:0000313" key="2">
    <source>
        <dbReference type="Proteomes" id="UP000681967"/>
    </source>
</evidence>
<name>A0A8S2NYW3_9BILA</name>
<dbReference type="Proteomes" id="UP000681967">
    <property type="component" value="Unassembled WGS sequence"/>
</dbReference>
<accession>A0A8S2NYW3</accession>
<protein>
    <submittedName>
        <fullName evidence="1">Uncharacterized protein</fullName>
    </submittedName>
</protein>
<evidence type="ECO:0000313" key="1">
    <source>
        <dbReference type="EMBL" id="CAF4026423.1"/>
    </source>
</evidence>
<feature type="non-terminal residue" evidence="1">
    <location>
        <position position="1"/>
    </location>
</feature>
<gene>
    <name evidence="1" type="ORF">BYL167_LOCUS15078</name>
</gene>
<dbReference type="AlphaFoldDB" id="A0A8S2NYW3"/>
<dbReference type="EMBL" id="CAJOBH010005501">
    <property type="protein sequence ID" value="CAF4026423.1"/>
    <property type="molecule type" value="Genomic_DNA"/>
</dbReference>